<dbReference type="InterPro" id="IPR005097">
    <property type="entry name" value="Sacchrp_dh_NADP-bd"/>
</dbReference>
<accession>A0A4U0XEJ1</accession>
<dbReference type="SUPFAM" id="SSF55347">
    <property type="entry name" value="Glyceraldehyde-3-phosphate dehydrogenase-like, C-terminal domain"/>
    <property type="match status" value="1"/>
</dbReference>
<keyword evidence="14" id="KW-1185">Reference proteome</keyword>
<dbReference type="InterPro" id="IPR036291">
    <property type="entry name" value="NAD(P)-bd_dom_sf"/>
</dbReference>
<evidence type="ECO:0000256" key="8">
    <source>
        <dbReference type="ARBA" id="ARBA00066976"/>
    </source>
</evidence>
<dbReference type="PANTHER" id="PTHR11133:SF22">
    <property type="entry name" value="ALPHA-AMINOADIPIC SEMIALDEHYDE SYNTHASE, MITOCHONDRIAL"/>
    <property type="match status" value="1"/>
</dbReference>
<dbReference type="FunFam" id="3.30.360.10:FF:000008">
    <property type="entry name" value="Alpha-aminoadipic semialdehyde synthase, mitochondrial"/>
    <property type="match status" value="1"/>
</dbReference>
<evidence type="ECO:0000259" key="11">
    <source>
        <dbReference type="Pfam" id="PF03435"/>
    </source>
</evidence>
<dbReference type="OrthoDB" id="10059875at2759"/>
<reference evidence="13 14" key="1">
    <citation type="submission" date="2017-03" db="EMBL/GenBank/DDBJ databases">
        <title>Genomes of endolithic fungi from Antarctica.</title>
        <authorList>
            <person name="Coleine C."/>
            <person name="Masonjones S."/>
            <person name="Stajich J.E."/>
        </authorList>
    </citation>
    <scope>NUCLEOTIDE SEQUENCE [LARGE SCALE GENOMIC DNA]</scope>
    <source>
        <strain evidence="13 14">CCFEE 5184</strain>
    </source>
</reference>
<organism evidence="13 14">
    <name type="scientific">Friedmanniomyces simplex</name>
    <dbReference type="NCBI Taxonomy" id="329884"/>
    <lineage>
        <taxon>Eukaryota</taxon>
        <taxon>Fungi</taxon>
        <taxon>Dikarya</taxon>
        <taxon>Ascomycota</taxon>
        <taxon>Pezizomycotina</taxon>
        <taxon>Dothideomycetes</taxon>
        <taxon>Dothideomycetidae</taxon>
        <taxon>Mycosphaerellales</taxon>
        <taxon>Teratosphaeriaceae</taxon>
        <taxon>Friedmanniomyces</taxon>
    </lineage>
</organism>
<keyword evidence="3" id="KW-0560">Oxidoreductase</keyword>
<dbReference type="FunFam" id="1.10.1870.10:FF:000002">
    <property type="entry name" value="Saccharopine dehydrogenase Lys9"/>
    <property type="match status" value="1"/>
</dbReference>
<dbReference type="STRING" id="329884.A0A4U0XEJ1"/>
<dbReference type="Pfam" id="PF16653">
    <property type="entry name" value="Sacchrp_dh_C"/>
    <property type="match status" value="1"/>
</dbReference>
<dbReference type="Pfam" id="PF03435">
    <property type="entry name" value="Sacchrp_dh_NADP"/>
    <property type="match status" value="1"/>
</dbReference>
<dbReference type="InterPro" id="IPR032095">
    <property type="entry name" value="Sacchrp_dh-like_C"/>
</dbReference>
<dbReference type="Proteomes" id="UP000309340">
    <property type="component" value="Unassembled WGS sequence"/>
</dbReference>
<dbReference type="AlphaFoldDB" id="A0A4U0XEJ1"/>
<evidence type="ECO:0000256" key="2">
    <source>
        <dbReference type="ARBA" id="ARBA00022857"/>
    </source>
</evidence>
<evidence type="ECO:0000313" key="14">
    <source>
        <dbReference type="Proteomes" id="UP000309340"/>
    </source>
</evidence>
<name>A0A4U0XEJ1_9PEZI</name>
<protein>
    <recommendedName>
        <fullName evidence="9">Saccharopine dehydrogenase [NADP(+), L-glutamate-forming]</fullName>
        <ecNumber evidence="8">1.5.1.10</ecNumber>
    </recommendedName>
    <alternativeName>
        <fullName evidence="10">Saccharopine reductase</fullName>
    </alternativeName>
</protein>
<dbReference type="GO" id="GO:0005737">
    <property type="term" value="C:cytoplasm"/>
    <property type="evidence" value="ECO:0007669"/>
    <property type="project" value="TreeGrafter"/>
</dbReference>
<dbReference type="PANTHER" id="PTHR11133">
    <property type="entry name" value="SACCHAROPINE DEHYDROGENASE"/>
    <property type="match status" value="1"/>
</dbReference>
<comment type="similarity">
    <text evidence="5">Belongs to the saccharopine dehydrogenase family.</text>
</comment>
<evidence type="ECO:0000256" key="6">
    <source>
        <dbReference type="ARBA" id="ARBA00051869"/>
    </source>
</evidence>
<evidence type="ECO:0000256" key="7">
    <source>
        <dbReference type="ARBA" id="ARBA00060549"/>
    </source>
</evidence>
<keyword evidence="1" id="KW-0028">Amino-acid biosynthesis</keyword>
<proteinExistence type="inferred from homology"/>
<evidence type="ECO:0000256" key="4">
    <source>
        <dbReference type="ARBA" id="ARBA00023154"/>
    </source>
</evidence>
<dbReference type="EC" id="1.5.1.10" evidence="8"/>
<comment type="caution">
    <text evidence="13">The sequence shown here is derived from an EMBL/GenBank/DDBJ whole genome shotgun (WGS) entry which is preliminary data.</text>
</comment>
<evidence type="ECO:0000259" key="12">
    <source>
        <dbReference type="Pfam" id="PF16653"/>
    </source>
</evidence>
<sequence>MLDCQQTINSDQFTVEMDAMLPFVGTSKKVLLLGAGFVTRPTAVELDKAGIKVTVACRTLESATKLCEGLPHSNAISLDVSDNAALEREIGQVGLVISLIPYTFHAQVIKAAINQKKHVVTTSYVSDAMMALDQEAKDAGITVFNEIGLDPGLDHLYAVKTITDVHKEGGKITSFLSYCGGLPAPENSDNPLGYKFSWSPRGVLLAARNTAHYYKDGKKETTPGDKLMSTAKPYQIYPGYAFEAYPNRDSTPFRERYNIPEAQTLIRGTLRYQGNPAFVQTLRDLGMLSEDKHDFMQNPDATWKESFAKIVGSSTSSDNDLVWAVSSKTKFADTDEKDRILAGLRWIGLFSDEKIGSGGNPLDCLCGSLEKKMQYEKGERDFVMLQHKFGIQWADGRRETRTSTLCEYGEPEGSGGYSAMAKLVGVPCAVAVQMVLSGEIKEKGILAPVTPELAEPIRVKLQKDYGIELIEKTLA</sequence>
<evidence type="ECO:0000256" key="3">
    <source>
        <dbReference type="ARBA" id="ARBA00023002"/>
    </source>
</evidence>
<dbReference type="GO" id="GO:0004755">
    <property type="term" value="F:saccharopine dehydrogenase (NADP+, L-glutamate-forming) activity"/>
    <property type="evidence" value="ECO:0007669"/>
    <property type="project" value="UniProtKB-EC"/>
</dbReference>
<dbReference type="InterPro" id="IPR051168">
    <property type="entry name" value="AASS"/>
</dbReference>
<dbReference type="Gene3D" id="1.10.1870.10">
    <property type="entry name" value="Domain 3, Saccharopine reductase"/>
    <property type="match status" value="1"/>
</dbReference>
<dbReference type="SUPFAM" id="SSF51735">
    <property type="entry name" value="NAD(P)-binding Rossmann-fold domains"/>
    <property type="match status" value="1"/>
</dbReference>
<feature type="domain" description="Saccharopine dehydrogenase NADP binding" evidence="11">
    <location>
        <begin position="30"/>
        <end position="143"/>
    </location>
</feature>
<evidence type="ECO:0000256" key="5">
    <source>
        <dbReference type="ARBA" id="ARBA00038048"/>
    </source>
</evidence>
<dbReference type="EMBL" id="NAJQ01000231">
    <property type="protein sequence ID" value="TKA74296.1"/>
    <property type="molecule type" value="Genomic_DNA"/>
</dbReference>
<evidence type="ECO:0000256" key="9">
    <source>
        <dbReference type="ARBA" id="ARBA00067598"/>
    </source>
</evidence>
<evidence type="ECO:0000313" key="13">
    <source>
        <dbReference type="EMBL" id="TKA74296.1"/>
    </source>
</evidence>
<comment type="catalytic activity">
    <reaction evidence="6">
        <text>L-saccharopine + NADP(+) + H2O = (S)-2-amino-6-oxohexanoate + L-glutamate + NADPH + H(+)</text>
        <dbReference type="Rhea" id="RHEA:10020"/>
        <dbReference type="ChEBI" id="CHEBI:15377"/>
        <dbReference type="ChEBI" id="CHEBI:15378"/>
        <dbReference type="ChEBI" id="CHEBI:29985"/>
        <dbReference type="ChEBI" id="CHEBI:57783"/>
        <dbReference type="ChEBI" id="CHEBI:57951"/>
        <dbReference type="ChEBI" id="CHEBI:58321"/>
        <dbReference type="ChEBI" id="CHEBI:58349"/>
        <dbReference type="EC" id="1.5.1.10"/>
    </reaction>
</comment>
<evidence type="ECO:0000256" key="10">
    <source>
        <dbReference type="ARBA" id="ARBA00083134"/>
    </source>
</evidence>
<dbReference type="Gene3D" id="3.30.360.10">
    <property type="entry name" value="Dihydrodipicolinate Reductase, domain 2"/>
    <property type="match status" value="1"/>
</dbReference>
<dbReference type="GO" id="GO:0019878">
    <property type="term" value="P:lysine biosynthetic process via aminoadipic acid"/>
    <property type="evidence" value="ECO:0007669"/>
    <property type="project" value="TreeGrafter"/>
</dbReference>
<dbReference type="FunFam" id="3.40.50.720:FF:000072">
    <property type="entry name" value="Saccharopine dehydrogenase [NADP(+), L-glutamate-forming]"/>
    <property type="match status" value="1"/>
</dbReference>
<gene>
    <name evidence="13" type="ORF">B0A55_05413</name>
</gene>
<dbReference type="Gene3D" id="3.40.50.720">
    <property type="entry name" value="NAD(P)-binding Rossmann-like Domain"/>
    <property type="match status" value="1"/>
</dbReference>
<feature type="domain" description="Saccharopine dehydrogenase-like C-terminal" evidence="12">
    <location>
        <begin position="148"/>
        <end position="467"/>
    </location>
</feature>
<keyword evidence="4" id="KW-0457">Lysine biosynthesis</keyword>
<comment type="pathway">
    <text evidence="7">Amino-acid biosynthesis; L-lysine biosynthesis via AAA pathway; L-lysine from L-alpha-aminoadipate (fungal route): step 2/3.</text>
</comment>
<keyword evidence="2" id="KW-0521">NADP</keyword>
<evidence type="ECO:0000256" key="1">
    <source>
        <dbReference type="ARBA" id="ARBA00022605"/>
    </source>
</evidence>